<accession>A0A9X5I2S6</accession>
<dbReference type="Proteomes" id="UP000031532">
    <property type="component" value="Unassembled WGS sequence"/>
</dbReference>
<dbReference type="Gene3D" id="3.40.190.10">
    <property type="entry name" value="Periplasmic binding protein-like II"/>
    <property type="match status" value="2"/>
</dbReference>
<evidence type="ECO:0000313" key="1">
    <source>
        <dbReference type="EMBL" id="NHC33226.1"/>
    </source>
</evidence>
<sequence length="322" mass="34858">MSKRLFLLLLVLTALILGLGQPLLKDAAIAQESITVLTARKDSLYYQAATELAASLKDSGFKLDVRESPGSFQNLQQLGSGRADLAFAQQDVLTFLQSLSDESLSRLADNVKVFAPVTNEDVHLIVNSTAKIDKFTDLAGKNVGVGPENSGTYVSAILLYQLHDLDVTQENLVTAEVADAIAQVISGELDAAFYTAGMGAPLLKKITAQQGKNLKLLSINVQSLKPEAIFPKTKSPLYLPATVPGNTYPWQKQAVNTAATFSALFVNRAMEPQKVYDLAKAAYANSSVLKSQNPFWQLFSIAQAKNGAYAKLDYHDGVKKLF</sequence>
<dbReference type="RefSeq" id="WP_039714864.1">
    <property type="nucleotide sequence ID" value="NZ_JTJC03000001.1"/>
</dbReference>
<protein>
    <submittedName>
        <fullName evidence="1">TAXI family TRAP transporter solute-binding subunit</fullName>
    </submittedName>
</protein>
<dbReference type="Pfam" id="PF16868">
    <property type="entry name" value="NMT1_3"/>
    <property type="match status" value="1"/>
</dbReference>
<dbReference type="NCBIfam" id="TIGR02122">
    <property type="entry name" value="TRAP_TAXI"/>
    <property type="match status" value="1"/>
</dbReference>
<name>A0A9X5I2S6_9CYAN</name>
<dbReference type="EMBL" id="JTJC03000001">
    <property type="protein sequence ID" value="NHC33226.1"/>
    <property type="molecule type" value="Genomic_DNA"/>
</dbReference>
<proteinExistence type="predicted"/>
<dbReference type="InterPro" id="IPR011852">
    <property type="entry name" value="TRAP_TAXI"/>
</dbReference>
<comment type="caution">
    <text evidence="1">The sequence shown here is derived from an EMBL/GenBank/DDBJ whole genome shotgun (WGS) entry which is preliminary data.</text>
</comment>
<dbReference type="OrthoDB" id="9776669at2"/>
<gene>
    <name evidence="1" type="ORF">QH73_0000850</name>
</gene>
<dbReference type="AlphaFoldDB" id="A0A9X5I2S6"/>
<dbReference type="SUPFAM" id="SSF53850">
    <property type="entry name" value="Periplasmic binding protein-like II"/>
    <property type="match status" value="1"/>
</dbReference>
<keyword evidence="2" id="KW-1185">Reference proteome</keyword>
<dbReference type="PANTHER" id="PTHR42941:SF1">
    <property type="entry name" value="SLL1037 PROTEIN"/>
    <property type="match status" value="1"/>
</dbReference>
<reference evidence="1 2" key="1">
    <citation type="journal article" date="2015" name="Genome Announc.">
        <title>Draft Genome Sequence of the Terrestrial Cyanobacterium Scytonema millei VB511283, Isolated from Eastern India.</title>
        <authorList>
            <person name="Sen D."/>
            <person name="Chandrababunaidu M.M."/>
            <person name="Singh D."/>
            <person name="Sanghi N."/>
            <person name="Ghorai A."/>
            <person name="Mishra G.P."/>
            <person name="Madduluri M."/>
            <person name="Adhikary S.P."/>
            <person name="Tripathy S."/>
        </authorList>
    </citation>
    <scope>NUCLEOTIDE SEQUENCE [LARGE SCALE GENOMIC DNA]</scope>
    <source>
        <strain evidence="1 2">VB511283</strain>
    </source>
</reference>
<organism evidence="1 2">
    <name type="scientific">Scytonema millei VB511283</name>
    <dbReference type="NCBI Taxonomy" id="1245923"/>
    <lineage>
        <taxon>Bacteria</taxon>
        <taxon>Bacillati</taxon>
        <taxon>Cyanobacteriota</taxon>
        <taxon>Cyanophyceae</taxon>
        <taxon>Nostocales</taxon>
        <taxon>Scytonemataceae</taxon>
        <taxon>Scytonema</taxon>
    </lineage>
</organism>
<dbReference type="PANTHER" id="PTHR42941">
    <property type="entry name" value="SLL1037 PROTEIN"/>
    <property type="match status" value="1"/>
</dbReference>
<evidence type="ECO:0000313" key="2">
    <source>
        <dbReference type="Proteomes" id="UP000031532"/>
    </source>
</evidence>